<name>Q3SL01_THIDA</name>
<dbReference type="PANTHER" id="PTHR47017:SF1">
    <property type="entry name" value="ACYL-COA"/>
    <property type="match status" value="1"/>
</dbReference>
<gene>
    <name evidence="1" type="ordered locus">Tbd_0667</name>
</gene>
<dbReference type="InterPro" id="IPR016181">
    <property type="entry name" value="Acyl_CoA_acyltransferase"/>
</dbReference>
<protein>
    <recommendedName>
        <fullName evidence="3">BioF2-like acetyltransferase domain-containing protein</fullName>
    </recommendedName>
</protein>
<dbReference type="RefSeq" id="WP_011311179.1">
    <property type="nucleotide sequence ID" value="NC_007404.1"/>
</dbReference>
<dbReference type="PANTHER" id="PTHR47017">
    <property type="entry name" value="ACYL-COA"/>
    <property type="match status" value="1"/>
</dbReference>
<dbReference type="SUPFAM" id="SSF55729">
    <property type="entry name" value="Acyl-CoA N-acyltransferases (Nat)"/>
    <property type="match status" value="1"/>
</dbReference>
<organism evidence="1 2">
    <name type="scientific">Thiobacillus denitrificans (strain ATCC 25259 / T1)</name>
    <dbReference type="NCBI Taxonomy" id="292415"/>
    <lineage>
        <taxon>Bacteria</taxon>
        <taxon>Pseudomonadati</taxon>
        <taxon>Pseudomonadota</taxon>
        <taxon>Betaproteobacteria</taxon>
        <taxon>Nitrosomonadales</taxon>
        <taxon>Thiobacillaceae</taxon>
        <taxon>Thiobacillus</taxon>
    </lineage>
</organism>
<evidence type="ECO:0000313" key="2">
    <source>
        <dbReference type="Proteomes" id="UP000008291"/>
    </source>
</evidence>
<evidence type="ECO:0000313" key="1">
    <source>
        <dbReference type="EMBL" id="AAZ96620.1"/>
    </source>
</evidence>
<dbReference type="EMBL" id="CP000116">
    <property type="protein sequence ID" value="AAZ96620.1"/>
    <property type="molecule type" value="Genomic_DNA"/>
</dbReference>
<dbReference type="AlphaFoldDB" id="Q3SL01"/>
<dbReference type="InterPro" id="IPR007434">
    <property type="entry name" value="FemAB-like"/>
</dbReference>
<dbReference type="KEGG" id="tbd:Tbd_0667"/>
<dbReference type="eggNOG" id="COG3146">
    <property type="taxonomic scope" value="Bacteria"/>
</dbReference>
<keyword evidence="2" id="KW-1185">Reference proteome</keyword>
<proteinExistence type="predicted"/>
<accession>Q3SL01</accession>
<dbReference type="STRING" id="292415.Tbd_0667"/>
<dbReference type="Proteomes" id="UP000008291">
    <property type="component" value="Chromosome"/>
</dbReference>
<dbReference type="OrthoDB" id="9178787at2"/>
<dbReference type="Pfam" id="PF04339">
    <property type="entry name" value="FemAB_like"/>
    <property type="match status" value="1"/>
</dbReference>
<dbReference type="SMR" id="Q3SL01"/>
<reference evidence="1 2" key="1">
    <citation type="journal article" date="2006" name="J. Bacteriol.">
        <title>The genome sequence of the obligately chemolithoautotrophic, facultatively anaerobic bacterium Thiobacillus denitrificans.</title>
        <authorList>
            <person name="Beller H.R."/>
            <person name="Chain P.S."/>
            <person name="Letain T.E."/>
            <person name="Chakicherla A."/>
            <person name="Larimer F.W."/>
            <person name="Richardson P.M."/>
            <person name="Coleman M.A."/>
            <person name="Wood A.P."/>
            <person name="Kelly D.P."/>
        </authorList>
    </citation>
    <scope>NUCLEOTIDE SEQUENCE [LARGE SCALE GENOMIC DNA]</scope>
    <source>
        <strain evidence="1 2">ATCC 25259</strain>
    </source>
</reference>
<dbReference type="HOGENOM" id="CLU_720944_0_0_4"/>
<dbReference type="Gene3D" id="3.40.630.30">
    <property type="match status" value="1"/>
</dbReference>
<evidence type="ECO:0008006" key="3">
    <source>
        <dbReference type="Google" id="ProtNLM"/>
    </source>
</evidence>
<sequence>MHVRVYSSIDEIEPRAWDEILGRDATICSHAYLKAVEGSAINDCLFRYPVVYDDAGRVLAHTCMFSISMDMALFAQGAVRALVGAVRRVFPRFLTLRMLECGTPVALGRQITLRDDADAEQVLAQLVAAAETIAEAAGLNYLLFRDYRNEERGRFDALTAHGYSVLPNLPDAVLEVRWRSFDTYLADMRSSYRRKVRLNLSRIADRGIRSELLTDFRHLADVFAAQWRYIYDHASEYKREILTPAFYRNINTHLPGSRVLVFYQQDRLIGHCLLLVEDDVLRWMYVGKDGEEAEDVYPFMLYEIVRHAIEAGLRWVKLGITTYVAKTDLGAEMVPLYMYMKHRTRLFPKLSPWLFRRMTPLPPQFAKSVFRRETGRLPTAVSP</sequence>